<comment type="caution">
    <text evidence="6">The sequence shown here is derived from an EMBL/GenBank/DDBJ whole genome shotgun (WGS) entry which is preliminary data.</text>
</comment>
<keyword evidence="7" id="KW-1185">Reference proteome</keyword>
<comment type="subcellular location">
    <subcellularLocation>
        <location evidence="1">Cytoplasm</location>
        <location evidence="1">Cytoskeleton</location>
        <location evidence="1">Cilium axoneme</location>
    </subcellularLocation>
</comment>
<feature type="region of interest" description="Disordered" evidence="5">
    <location>
        <begin position="365"/>
        <end position="415"/>
    </location>
</feature>
<dbReference type="EMBL" id="LSYV01000009">
    <property type="protein sequence ID" value="KXZ52815.1"/>
    <property type="molecule type" value="Genomic_DNA"/>
</dbReference>
<dbReference type="InterPro" id="IPR027038">
    <property type="entry name" value="RanGap"/>
</dbReference>
<feature type="compositionally biased region" description="Low complexity" evidence="5">
    <location>
        <begin position="561"/>
        <end position="574"/>
    </location>
</feature>
<dbReference type="SMART" id="SM00368">
    <property type="entry name" value="LRR_RI"/>
    <property type="match status" value="4"/>
</dbReference>
<feature type="compositionally biased region" description="Polar residues" evidence="5">
    <location>
        <begin position="466"/>
        <end position="488"/>
    </location>
</feature>
<evidence type="ECO:0000256" key="4">
    <source>
        <dbReference type="ARBA" id="ARBA00022737"/>
    </source>
</evidence>
<protein>
    <submittedName>
        <fullName evidence="6">Uncharacterized protein</fullName>
    </submittedName>
</protein>
<keyword evidence="3" id="KW-0433">Leucine-rich repeat</keyword>
<dbReference type="GO" id="GO:0031267">
    <property type="term" value="F:small GTPase binding"/>
    <property type="evidence" value="ECO:0007669"/>
    <property type="project" value="TreeGrafter"/>
</dbReference>
<feature type="region of interest" description="Disordered" evidence="5">
    <location>
        <begin position="443"/>
        <end position="498"/>
    </location>
</feature>
<name>A0A150GSI6_GONPE</name>
<dbReference type="OrthoDB" id="541247at2759"/>
<evidence type="ECO:0000256" key="1">
    <source>
        <dbReference type="ARBA" id="ARBA00004430"/>
    </source>
</evidence>
<gene>
    <name evidence="6" type="ORF">GPECTOR_8g20</name>
</gene>
<dbReference type="GO" id="GO:0005930">
    <property type="term" value="C:axoneme"/>
    <property type="evidence" value="ECO:0007669"/>
    <property type="project" value="UniProtKB-SubCell"/>
</dbReference>
<dbReference type="GO" id="GO:0005829">
    <property type="term" value="C:cytosol"/>
    <property type="evidence" value="ECO:0007669"/>
    <property type="project" value="TreeGrafter"/>
</dbReference>
<dbReference type="Gene3D" id="3.80.10.10">
    <property type="entry name" value="Ribonuclease Inhibitor"/>
    <property type="match status" value="2"/>
</dbReference>
<evidence type="ECO:0000313" key="7">
    <source>
        <dbReference type="Proteomes" id="UP000075714"/>
    </source>
</evidence>
<feature type="compositionally biased region" description="Pro residues" evidence="5">
    <location>
        <begin position="368"/>
        <end position="380"/>
    </location>
</feature>
<dbReference type="PANTHER" id="PTHR24113">
    <property type="entry name" value="RAN GTPASE-ACTIVATING PROTEIN 1"/>
    <property type="match status" value="1"/>
</dbReference>
<dbReference type="STRING" id="33097.A0A150GSI6"/>
<organism evidence="6 7">
    <name type="scientific">Gonium pectorale</name>
    <name type="common">Green alga</name>
    <dbReference type="NCBI Taxonomy" id="33097"/>
    <lineage>
        <taxon>Eukaryota</taxon>
        <taxon>Viridiplantae</taxon>
        <taxon>Chlorophyta</taxon>
        <taxon>core chlorophytes</taxon>
        <taxon>Chlorophyceae</taxon>
        <taxon>CS clade</taxon>
        <taxon>Chlamydomonadales</taxon>
        <taxon>Volvocaceae</taxon>
        <taxon>Gonium</taxon>
    </lineage>
</organism>
<feature type="region of interest" description="Disordered" evidence="5">
    <location>
        <begin position="515"/>
        <end position="591"/>
    </location>
</feature>
<feature type="region of interest" description="Disordered" evidence="5">
    <location>
        <begin position="667"/>
        <end position="700"/>
    </location>
</feature>
<dbReference type="Pfam" id="PF13516">
    <property type="entry name" value="LRR_6"/>
    <property type="match status" value="1"/>
</dbReference>
<feature type="compositionally biased region" description="Gly residues" evidence="5">
    <location>
        <begin position="443"/>
        <end position="460"/>
    </location>
</feature>
<dbReference type="InterPro" id="IPR032675">
    <property type="entry name" value="LRR_dom_sf"/>
</dbReference>
<dbReference type="Proteomes" id="UP000075714">
    <property type="component" value="Unassembled WGS sequence"/>
</dbReference>
<keyword evidence="2" id="KW-0343">GTPase activation</keyword>
<feature type="compositionally biased region" description="Low complexity" evidence="5">
    <location>
        <begin position="532"/>
        <end position="544"/>
    </location>
</feature>
<evidence type="ECO:0000256" key="5">
    <source>
        <dbReference type="SAM" id="MobiDB-lite"/>
    </source>
</evidence>
<dbReference type="GO" id="GO:0048471">
    <property type="term" value="C:perinuclear region of cytoplasm"/>
    <property type="evidence" value="ECO:0007669"/>
    <property type="project" value="TreeGrafter"/>
</dbReference>
<feature type="compositionally biased region" description="Basic and acidic residues" evidence="5">
    <location>
        <begin position="614"/>
        <end position="647"/>
    </location>
</feature>
<evidence type="ECO:0000313" key="6">
    <source>
        <dbReference type="EMBL" id="KXZ52815.1"/>
    </source>
</evidence>
<dbReference type="InterPro" id="IPR001611">
    <property type="entry name" value="Leu-rich_rpt"/>
</dbReference>
<dbReference type="AlphaFoldDB" id="A0A150GSI6"/>
<feature type="compositionally biased region" description="Gly residues" evidence="5">
    <location>
        <begin position="673"/>
        <end position="695"/>
    </location>
</feature>
<sequence length="799" mass="82137">MQASQVAQADRLVSSYQAACRRLGLHEEPGVATALRRSFVEGPGGRGRSLELVALTFTSREMAGALAEVLPLCDHIEGLTLERCVLSSDAMSVVMPALWGLPLRRIATPNTDFPPSSWSWLQRALGRPTRWGSEAGWWCCVREVALTGNALADQGLCALVEVLVDMPRLEVLVLRQCGLTDLSAPQLERLLEACGGGAADRPGAASAAASSASAAVAGSGTGGLRALASSVGGGLRELDLGYNNLGPKAVGALALALPKASRLSRLSLAWNSVGGGVAALAWSVLRLGPRHCRLESLDLSGTDLVAPDLFALAALLRAWPSIPVRHLNLSYNNLVGVAAQCLLRHVNRLMQAAAHAAGDAAAAVDAAPAPPVPPPPPTAPRYPHDRNNASRHSSPIREATVGGGGGFRSQGATENGSLAKPLVPILKVHGNTAATAGAGADGGGGGGGGGAAAAGGGGGPIKRLTINPTPQPSVAVQFPSSGHQTTLQEGPPSSRVSTNAGVLTHTAAAGAAPFSPTLSLGAAPQQPPPSPTAAAADGPASLTGDRYRHAEPRPASPSQHAVAVAAAAVTAAASAERHHRRHPEAAQPGQAGIMVLTTDCVVEPSLPPGVPSRVHPDGRSLNEEAESRGTLFWERERERERNRRHGAEAPLAPGRLSGAVAAVAAAPSAPGRAGKGSSGGGGGGGAGGDEAGHGGPHSFHACTLDLTRELPDRATASLLLEQEMEARRHGHRSLLYGLKWRGKVYRRSGVEVTPLDVMFSGWTHSLPYDGKLELIVQVLPPQLCPWLANTRLHFNQRGV</sequence>
<evidence type="ECO:0000256" key="2">
    <source>
        <dbReference type="ARBA" id="ARBA00022468"/>
    </source>
</evidence>
<reference evidence="7" key="1">
    <citation type="journal article" date="2016" name="Nat. Commun.">
        <title>The Gonium pectorale genome demonstrates co-option of cell cycle regulation during the evolution of multicellularity.</title>
        <authorList>
            <person name="Hanschen E.R."/>
            <person name="Marriage T.N."/>
            <person name="Ferris P.J."/>
            <person name="Hamaji T."/>
            <person name="Toyoda A."/>
            <person name="Fujiyama A."/>
            <person name="Neme R."/>
            <person name="Noguchi H."/>
            <person name="Minakuchi Y."/>
            <person name="Suzuki M."/>
            <person name="Kawai-Toyooka H."/>
            <person name="Smith D.R."/>
            <person name="Sparks H."/>
            <person name="Anderson J."/>
            <person name="Bakaric R."/>
            <person name="Luria V."/>
            <person name="Karger A."/>
            <person name="Kirschner M.W."/>
            <person name="Durand P.M."/>
            <person name="Michod R.E."/>
            <person name="Nozaki H."/>
            <person name="Olson B.J."/>
        </authorList>
    </citation>
    <scope>NUCLEOTIDE SEQUENCE [LARGE SCALE GENOMIC DNA]</scope>
    <source>
        <strain evidence="7">NIES-2863</strain>
    </source>
</reference>
<dbReference type="GO" id="GO:0005096">
    <property type="term" value="F:GTPase activator activity"/>
    <property type="evidence" value="ECO:0007669"/>
    <property type="project" value="UniProtKB-KW"/>
</dbReference>
<proteinExistence type="predicted"/>
<keyword evidence="4" id="KW-0677">Repeat</keyword>
<accession>A0A150GSI6</accession>
<feature type="region of interest" description="Disordered" evidence="5">
    <location>
        <begin position="604"/>
        <end position="652"/>
    </location>
</feature>
<dbReference type="GO" id="GO:0006913">
    <property type="term" value="P:nucleocytoplasmic transport"/>
    <property type="evidence" value="ECO:0007669"/>
    <property type="project" value="TreeGrafter"/>
</dbReference>
<evidence type="ECO:0000256" key="3">
    <source>
        <dbReference type="ARBA" id="ARBA00022614"/>
    </source>
</evidence>
<dbReference type="PANTHER" id="PTHR24113:SF12">
    <property type="entry name" value="RAN GTPASE-ACTIVATING PROTEIN 1"/>
    <property type="match status" value="1"/>
</dbReference>
<dbReference type="SUPFAM" id="SSF52047">
    <property type="entry name" value="RNI-like"/>
    <property type="match status" value="1"/>
</dbReference>
<dbReference type="GO" id="GO:0005634">
    <property type="term" value="C:nucleus"/>
    <property type="evidence" value="ECO:0007669"/>
    <property type="project" value="TreeGrafter"/>
</dbReference>